<dbReference type="PANTHER" id="PTHR45586">
    <property type="entry name" value="TPR REPEAT-CONTAINING PROTEIN PA4667"/>
    <property type="match status" value="1"/>
</dbReference>
<evidence type="ECO:0000256" key="1">
    <source>
        <dbReference type="ARBA" id="ARBA00022737"/>
    </source>
</evidence>
<dbReference type="EMBL" id="SAUW01000018">
    <property type="protein sequence ID" value="RWR08139.1"/>
    <property type="molecule type" value="Genomic_DNA"/>
</dbReference>
<evidence type="ECO:0000313" key="4">
    <source>
        <dbReference type="EMBL" id="RWR08139.1"/>
    </source>
</evidence>
<dbReference type="PANTHER" id="PTHR45586:SF1">
    <property type="entry name" value="LIPOPOLYSACCHARIDE ASSEMBLY PROTEIN B"/>
    <property type="match status" value="1"/>
</dbReference>
<dbReference type="Pfam" id="PF13432">
    <property type="entry name" value="TPR_16"/>
    <property type="match status" value="3"/>
</dbReference>
<sequence>MTCPVLRVQICVFRVGPGRCSGHVHVNSSCRFLLLPLYAIWISLPQPRGFHWAGWRAEFWRTGLKKIILAIVAVLVVGGGILLATADTKEQRAAKYLASANEFIAKGDESRALIELRNALQQNADLQEARWLFADLLLKTGRRADAFGQYRQIYLKNPEDLDAARKLALIAFDGMAWDQARDYAEAVLEKHPDDPDVLAVKAGLDYRDGISDRDDEKTAQAAETERTLLAANPGLIQARRIVIADAIRTQELDQALKLVDDGLALLPDDRDLNNTRLVVLERLGRDADLEQQLLEMVVRYPDDEALGRTLVQFYVKEKRLDDAERILRSQIDPDSDSMDPRMVLLRFLAEVRSPAVMRDELDKVLAETPLPKDVAAHPVAFRALKAQADFNLGNRDPAMAELEGLIKGAEPSQDIDRVKVQLARMRLATGNAVGARALVEEVLVHNPGQVEAMKMKANWLIDEDKTEPAIALLRDALSDVPNDSQTLMLLSRAYQREGRPELMADMLSRAVDASNQAPFESLTYARWLFQQGQYQSTETILVNALRRQPADLDLLAMLAQTHIAMKDWARAQQDVDAIETRIDSDEARAAVRDLRAQVLTGQGRNDELSSLLDQMANDPDSELAARMAMIRTTVRTGRLDQALNEAKALAADKPDAPAAALLVAQIQIAQGDTEAAGDAIKATLAAHPDFLPGWMTLQGVQLRAGAFDEALKTIDAGLAQLPENRTLLLSKAFALEKKGDIDGAITIYEGIYAENSDDLVAANNLASLLASTREDQESLDRAWTVARRLNGSPVPAFLDTYGWISFRRGDTAGALAALQKAAQGLPDDPAVAYHLGRAYAAQNQHDQAVAEYDRADALLLKGAVGYPGLPQDLVRARAQLN</sequence>
<reference evidence="4 5" key="1">
    <citation type="submission" date="2019-01" db="EMBL/GenBank/DDBJ databases">
        <title>Sinorhodobacter populi sp. nov. isolated from the symptomatic bark tissue of Populus euramericana canker.</title>
        <authorList>
            <person name="Xu G."/>
        </authorList>
    </citation>
    <scope>NUCLEOTIDE SEQUENCE [LARGE SCALE GENOMIC DNA]</scope>
    <source>
        <strain evidence="4 5">2D-5</strain>
    </source>
</reference>
<proteinExistence type="predicted"/>
<feature type="transmembrane region" description="Helical" evidence="3">
    <location>
        <begin position="67"/>
        <end position="86"/>
    </location>
</feature>
<protein>
    <submittedName>
        <fullName evidence="4">Tetratricopeptide repeat protein</fullName>
    </submittedName>
</protein>
<evidence type="ECO:0000313" key="5">
    <source>
        <dbReference type="Proteomes" id="UP000285710"/>
    </source>
</evidence>
<comment type="caution">
    <text evidence="4">The sequence shown here is derived from an EMBL/GenBank/DDBJ whole genome shotgun (WGS) entry which is preliminary data.</text>
</comment>
<keyword evidence="3" id="KW-1133">Transmembrane helix</keyword>
<keyword evidence="3" id="KW-0472">Membrane</keyword>
<reference evidence="4 5" key="2">
    <citation type="submission" date="2019-01" db="EMBL/GenBank/DDBJ databases">
        <authorList>
            <person name="Li Y."/>
        </authorList>
    </citation>
    <scope>NUCLEOTIDE SEQUENCE [LARGE SCALE GENOMIC DNA]</scope>
    <source>
        <strain evidence="4 5">2D-5</strain>
    </source>
</reference>
<dbReference type="InterPro" id="IPR011990">
    <property type="entry name" value="TPR-like_helical_dom_sf"/>
</dbReference>
<evidence type="ECO:0000256" key="2">
    <source>
        <dbReference type="ARBA" id="ARBA00022803"/>
    </source>
</evidence>
<keyword evidence="2" id="KW-0802">TPR repeat</keyword>
<dbReference type="Gene3D" id="1.25.40.10">
    <property type="entry name" value="Tetratricopeptide repeat domain"/>
    <property type="match status" value="5"/>
</dbReference>
<keyword evidence="5" id="KW-1185">Reference proteome</keyword>
<evidence type="ECO:0000256" key="3">
    <source>
        <dbReference type="SAM" id="Phobius"/>
    </source>
</evidence>
<name>A0A443IPB2_9RHOB</name>
<dbReference type="Pfam" id="PF14559">
    <property type="entry name" value="TPR_19"/>
    <property type="match status" value="2"/>
</dbReference>
<dbReference type="Proteomes" id="UP000285710">
    <property type="component" value="Unassembled WGS sequence"/>
</dbReference>
<dbReference type="SUPFAM" id="SSF48452">
    <property type="entry name" value="TPR-like"/>
    <property type="match status" value="4"/>
</dbReference>
<dbReference type="InterPro" id="IPR051012">
    <property type="entry name" value="CellSynth/LPSAsmb/PSIAsmb"/>
</dbReference>
<gene>
    <name evidence="4" type="ORF">D2T33_16060</name>
</gene>
<accession>A0A443IPB2</accession>
<organism evidence="4 5">
    <name type="scientific">Paenirhodobacter populi</name>
    <dbReference type="NCBI Taxonomy" id="2306993"/>
    <lineage>
        <taxon>Bacteria</taxon>
        <taxon>Pseudomonadati</taxon>
        <taxon>Pseudomonadota</taxon>
        <taxon>Alphaproteobacteria</taxon>
        <taxon>Rhodobacterales</taxon>
        <taxon>Rhodobacter group</taxon>
        <taxon>Paenirhodobacter</taxon>
    </lineage>
</organism>
<keyword evidence="1" id="KW-0677">Repeat</keyword>
<dbReference type="AlphaFoldDB" id="A0A443IPB2"/>
<keyword evidence="3" id="KW-0812">Transmembrane</keyword>